<dbReference type="SUPFAM" id="SSF52833">
    <property type="entry name" value="Thioredoxin-like"/>
    <property type="match status" value="1"/>
</dbReference>
<evidence type="ECO:0000313" key="3">
    <source>
        <dbReference type="Proteomes" id="UP000291981"/>
    </source>
</evidence>
<dbReference type="InterPro" id="IPR013766">
    <property type="entry name" value="Thioredoxin_domain"/>
</dbReference>
<dbReference type="OrthoDB" id="616241at2"/>
<dbReference type="CDD" id="cd02966">
    <property type="entry name" value="TlpA_like_family"/>
    <property type="match status" value="1"/>
</dbReference>
<feature type="domain" description="Thioredoxin" evidence="1">
    <location>
        <begin position="241"/>
        <end position="402"/>
    </location>
</feature>
<dbReference type="Pfam" id="PF08534">
    <property type="entry name" value="Redoxin"/>
    <property type="match status" value="1"/>
</dbReference>
<evidence type="ECO:0000259" key="1">
    <source>
        <dbReference type="PROSITE" id="PS51352"/>
    </source>
</evidence>
<evidence type="ECO:0000313" key="2">
    <source>
        <dbReference type="EMBL" id="TAI49028.1"/>
    </source>
</evidence>
<reference evidence="2 3" key="1">
    <citation type="submission" date="2019-02" db="EMBL/GenBank/DDBJ databases">
        <title>Draft genome sequence of Muricauda sp. 176CP4-71.</title>
        <authorList>
            <person name="Park J.-S."/>
        </authorList>
    </citation>
    <scope>NUCLEOTIDE SEQUENCE [LARGE SCALE GENOMIC DNA]</scope>
    <source>
        <strain evidence="2 3">176CP4-71</strain>
    </source>
</reference>
<proteinExistence type="predicted"/>
<gene>
    <name evidence="2" type="ORF">EW142_04320</name>
</gene>
<dbReference type="AlphaFoldDB" id="A0A4Q8QIF0"/>
<dbReference type="PROSITE" id="PS51257">
    <property type="entry name" value="PROKAR_LIPOPROTEIN"/>
    <property type="match status" value="1"/>
</dbReference>
<dbReference type="Proteomes" id="UP000291981">
    <property type="component" value="Unassembled WGS sequence"/>
</dbReference>
<protein>
    <submittedName>
        <fullName evidence="2">TlpA family protein disulfide reductase</fullName>
    </submittedName>
</protein>
<dbReference type="InterPro" id="IPR036249">
    <property type="entry name" value="Thioredoxin-like_sf"/>
</dbReference>
<dbReference type="PANTHER" id="PTHR42852:SF13">
    <property type="entry name" value="PROTEIN DIPZ"/>
    <property type="match status" value="1"/>
</dbReference>
<organism evidence="2 3">
    <name type="scientific">Flagellimonas allohymeniacidonis</name>
    <dbReference type="NCBI Taxonomy" id="2517819"/>
    <lineage>
        <taxon>Bacteria</taxon>
        <taxon>Pseudomonadati</taxon>
        <taxon>Bacteroidota</taxon>
        <taxon>Flavobacteriia</taxon>
        <taxon>Flavobacteriales</taxon>
        <taxon>Flavobacteriaceae</taxon>
        <taxon>Flagellimonas</taxon>
    </lineage>
</organism>
<comment type="caution">
    <text evidence="2">The sequence shown here is derived from an EMBL/GenBank/DDBJ whole genome shotgun (WGS) entry which is preliminary data.</text>
</comment>
<dbReference type="InterPro" id="IPR050553">
    <property type="entry name" value="Thioredoxin_ResA/DsbE_sf"/>
</dbReference>
<dbReference type="InterPro" id="IPR013740">
    <property type="entry name" value="Redoxin"/>
</dbReference>
<dbReference type="PROSITE" id="PS51352">
    <property type="entry name" value="THIOREDOXIN_2"/>
    <property type="match status" value="1"/>
</dbReference>
<dbReference type="GO" id="GO:0016491">
    <property type="term" value="F:oxidoreductase activity"/>
    <property type="evidence" value="ECO:0007669"/>
    <property type="project" value="InterPro"/>
</dbReference>
<sequence>MRNIWVLFSAVALTFGSCKVEERTLLPGEWRAEMGVSENRTLPFNFKLKLADNGSYQMEMYNADEVVVVDEMEISGDSIHIKMPVFEGYIAGTFTENKIEGSFIKESLERVVSFSASHGKQERFTTKQTANVNISGIWETYFEVGTEDEYPAKGVFVQEEGIVKGTFRTKTGDYRYLEGVMDGDSLKLSTFDGAHVFLFAASVTDSTLQGKFYSGNHSVETFSAKRNEAFELPDANTLTFLKEGYDHIDFSFPNESGEMIGLTHSQFEGKPVVVQIMGTWCPNCLDETKFYVDYLKNNPELDVAFVALAFEYAKTEESAWVGIERLKQRIGVPYPILLAQFGTSNKQKANEKLPMLNHVLSYPTTIFIDKNREVRKIHTGFNGPATGEKHEIFKKDFDKTIQEMVSAETD</sequence>
<dbReference type="RefSeq" id="WP_130610153.1">
    <property type="nucleotide sequence ID" value="NZ_SGIU01000001.1"/>
</dbReference>
<dbReference type="PANTHER" id="PTHR42852">
    <property type="entry name" value="THIOL:DISULFIDE INTERCHANGE PROTEIN DSBE"/>
    <property type="match status" value="1"/>
</dbReference>
<dbReference type="EMBL" id="SGIU01000001">
    <property type="protein sequence ID" value="TAI49028.1"/>
    <property type="molecule type" value="Genomic_DNA"/>
</dbReference>
<accession>A0A4Q8QIF0</accession>
<keyword evidence="3" id="KW-1185">Reference proteome</keyword>
<dbReference type="Gene3D" id="3.40.30.10">
    <property type="entry name" value="Glutaredoxin"/>
    <property type="match status" value="1"/>
</dbReference>
<name>A0A4Q8QIF0_9FLAO</name>